<dbReference type="Pfam" id="PF03927">
    <property type="entry name" value="NapD"/>
    <property type="match status" value="1"/>
</dbReference>
<dbReference type="RefSeq" id="WP_075531750.1">
    <property type="nucleotide sequence ID" value="NZ_CP053844.1"/>
</dbReference>
<dbReference type="InterPro" id="IPR005623">
    <property type="entry name" value="Chaperone_NapD_NO3_reduct"/>
</dbReference>
<gene>
    <name evidence="1" type="ORF">ERS672216_00966</name>
</gene>
<dbReference type="EMBL" id="FIZP01000003">
    <property type="protein sequence ID" value="CZE47574.1"/>
    <property type="molecule type" value="Genomic_DNA"/>
</dbReference>
<name>A0A128EF75_9BACT</name>
<reference evidence="1 2" key="1">
    <citation type="submission" date="2016-02" db="EMBL/GenBank/DDBJ databases">
        <authorList>
            <consortium name="Pathogen Informatics"/>
        </authorList>
    </citation>
    <scope>NUCLEOTIDE SEQUENCE [LARGE SCALE GENOMIC DNA]</scope>
    <source>
        <strain evidence="1 2">RC20</strain>
    </source>
</reference>
<evidence type="ECO:0000313" key="2">
    <source>
        <dbReference type="Proteomes" id="UP000069632"/>
    </source>
</evidence>
<keyword evidence="2" id="KW-1185">Reference proteome</keyword>
<dbReference type="AlphaFoldDB" id="A0A128EF75"/>
<sequence length="113" mass="12823">MNISSLVINLKDEKLANSLLEKIETLKECELIASQDKKVVIVVTTSNTDEQLAIFKTIERFSEVDTIGMVYNYEELDEDIEMIKNAPKTSKVLDDDFDAKDVKYSGSMHQKTS</sequence>
<accession>A0A128EF75</accession>
<proteinExistence type="predicted"/>
<evidence type="ECO:0000313" key="1">
    <source>
        <dbReference type="EMBL" id="CZE47574.1"/>
    </source>
</evidence>
<protein>
    <submittedName>
        <fullName evidence="1">Periplasmic nitrate reductase component NapD</fullName>
    </submittedName>
</protein>
<organism evidence="1 2">
    <name type="scientific">Campylobacter geochelonis</name>
    <dbReference type="NCBI Taxonomy" id="1780362"/>
    <lineage>
        <taxon>Bacteria</taxon>
        <taxon>Pseudomonadati</taxon>
        <taxon>Campylobacterota</taxon>
        <taxon>Epsilonproteobacteria</taxon>
        <taxon>Campylobacterales</taxon>
        <taxon>Campylobacteraceae</taxon>
        <taxon>Campylobacter</taxon>
    </lineage>
</organism>
<dbReference type="OrthoDB" id="5362399at2"/>
<dbReference type="Proteomes" id="UP000069632">
    <property type="component" value="Unassembled WGS sequence"/>
</dbReference>
<dbReference type="Gene3D" id="3.30.70.920">
    <property type="match status" value="1"/>
</dbReference>